<feature type="transmembrane region" description="Helical" evidence="8">
    <location>
        <begin position="341"/>
        <end position="359"/>
    </location>
</feature>
<evidence type="ECO:0000256" key="7">
    <source>
        <dbReference type="ARBA" id="ARBA00023136"/>
    </source>
</evidence>
<feature type="transmembrane region" description="Helical" evidence="8">
    <location>
        <begin position="126"/>
        <end position="148"/>
    </location>
</feature>
<feature type="transmembrane region" description="Helical" evidence="8">
    <location>
        <begin position="155"/>
        <end position="174"/>
    </location>
</feature>
<feature type="transmembrane region" description="Helical" evidence="8">
    <location>
        <begin position="259"/>
        <end position="278"/>
    </location>
</feature>
<organism evidence="9 10">
    <name type="scientific">Cerasicoccus arenae</name>
    <dbReference type="NCBI Taxonomy" id="424488"/>
    <lineage>
        <taxon>Bacteria</taxon>
        <taxon>Pseudomonadati</taxon>
        <taxon>Verrucomicrobiota</taxon>
        <taxon>Opitutia</taxon>
        <taxon>Puniceicoccales</taxon>
        <taxon>Cerasicoccaceae</taxon>
        <taxon>Cerasicoccus</taxon>
    </lineage>
</organism>
<evidence type="ECO:0000313" key="9">
    <source>
        <dbReference type="EMBL" id="GHB95493.1"/>
    </source>
</evidence>
<evidence type="ECO:0000313" key="10">
    <source>
        <dbReference type="Proteomes" id="UP000642829"/>
    </source>
</evidence>
<dbReference type="GO" id="GO:0016763">
    <property type="term" value="F:pentosyltransferase activity"/>
    <property type="evidence" value="ECO:0007669"/>
    <property type="project" value="TreeGrafter"/>
</dbReference>
<dbReference type="PANTHER" id="PTHR33908">
    <property type="entry name" value="MANNOSYLTRANSFERASE YKCB-RELATED"/>
    <property type="match status" value="1"/>
</dbReference>
<dbReference type="GO" id="GO:0009103">
    <property type="term" value="P:lipopolysaccharide biosynthetic process"/>
    <property type="evidence" value="ECO:0007669"/>
    <property type="project" value="UniProtKB-ARBA"/>
</dbReference>
<dbReference type="Proteomes" id="UP000642829">
    <property type="component" value="Unassembled WGS sequence"/>
</dbReference>
<reference evidence="9" key="1">
    <citation type="journal article" date="2014" name="Int. J. Syst. Evol. Microbiol.">
        <title>Complete genome sequence of Corynebacterium casei LMG S-19264T (=DSM 44701T), isolated from a smear-ripened cheese.</title>
        <authorList>
            <consortium name="US DOE Joint Genome Institute (JGI-PGF)"/>
            <person name="Walter F."/>
            <person name="Albersmeier A."/>
            <person name="Kalinowski J."/>
            <person name="Ruckert C."/>
        </authorList>
    </citation>
    <scope>NUCLEOTIDE SEQUENCE</scope>
    <source>
        <strain evidence="9">KCTC 12870</strain>
    </source>
</reference>
<reference evidence="9" key="2">
    <citation type="submission" date="2020-09" db="EMBL/GenBank/DDBJ databases">
        <authorList>
            <person name="Sun Q."/>
            <person name="Kim S."/>
        </authorList>
    </citation>
    <scope>NUCLEOTIDE SEQUENCE</scope>
    <source>
        <strain evidence="9">KCTC 12870</strain>
    </source>
</reference>
<keyword evidence="4" id="KW-0808">Transferase</keyword>
<evidence type="ECO:0008006" key="11">
    <source>
        <dbReference type="Google" id="ProtNLM"/>
    </source>
</evidence>
<dbReference type="RefSeq" id="WP_189512314.1">
    <property type="nucleotide sequence ID" value="NZ_BMXG01000004.1"/>
</dbReference>
<evidence type="ECO:0000256" key="4">
    <source>
        <dbReference type="ARBA" id="ARBA00022679"/>
    </source>
</evidence>
<proteinExistence type="predicted"/>
<feature type="transmembrane region" description="Helical" evidence="8">
    <location>
        <begin position="399"/>
        <end position="416"/>
    </location>
</feature>
<name>A0A8J3GE00_9BACT</name>
<evidence type="ECO:0000256" key="8">
    <source>
        <dbReference type="SAM" id="Phobius"/>
    </source>
</evidence>
<accession>A0A8J3GE00</accession>
<dbReference type="AlphaFoldDB" id="A0A8J3GE00"/>
<dbReference type="InterPro" id="IPR050297">
    <property type="entry name" value="LipidA_mod_glycosyltrf_83"/>
</dbReference>
<evidence type="ECO:0000256" key="2">
    <source>
        <dbReference type="ARBA" id="ARBA00022475"/>
    </source>
</evidence>
<keyword evidence="3" id="KW-0328">Glycosyltransferase</keyword>
<sequence length="596" mass="66412">MQKFIHWLEEGRGDTLLRISTAALFIILCSFYLSGLRFVGPANEKVLERAVLAQNLADGNGFTTPVWHPQAVRVMEDRNDWRYGSDVLLPDLYTAPAYPVVLAFVLKTMPDKFRAWVESEPFRTYYMADFFLLGVSLFFFWVNIALIAVITKSLFGARAAWLAAAGYLLSAGIWEGVFSVNGGLLLTFLALLLLFVVLRFEQALMGPRRWMWAVLAGLVSGALFLTDYPAGLTILPTAIYVALRAWMKSPNKQPWTTGILSLALTSTGFLAVTLPWLWRNYELTGHPLALAGQEIAWRAGDPTAEPANFRNDLSSETASVNFRKLVNKGLDGMGSGLRTELWQGGGLLFVGFFLASLFYQFRRGSTNALRWYALALIAFQGIGGPFLDSGEAPLHAGIWLAPLFLIFGTGFFFVLLESSGEHSIWKKRVWIAAVLILQALPVVHWVLQPGVRGHYSFPPYAPTVFRAIKLNMADKFYPDYGLMSDAPAGLAWYGRTTVWGQPTQMRDFAAVLEHQPIGALLLTPHRLDQPFYTELLNSDSANPNHDATKSYGWGALYYGLAVGRVPAFFPLQKPVKIWENIYVCLDPLAYQPGAIR</sequence>
<evidence type="ECO:0000256" key="6">
    <source>
        <dbReference type="ARBA" id="ARBA00022989"/>
    </source>
</evidence>
<gene>
    <name evidence="9" type="ORF">GCM10007047_09110</name>
</gene>
<protein>
    <recommendedName>
        <fullName evidence="11">Glycosyltransferase RgtA/B/C/D-like domain-containing protein</fullName>
    </recommendedName>
</protein>
<evidence type="ECO:0000256" key="5">
    <source>
        <dbReference type="ARBA" id="ARBA00022692"/>
    </source>
</evidence>
<comment type="caution">
    <text evidence="9">The sequence shown here is derived from an EMBL/GenBank/DDBJ whole genome shotgun (WGS) entry which is preliminary data.</text>
</comment>
<evidence type="ECO:0000256" key="3">
    <source>
        <dbReference type="ARBA" id="ARBA00022676"/>
    </source>
</evidence>
<feature type="transmembrane region" description="Helical" evidence="8">
    <location>
        <begin position="180"/>
        <end position="198"/>
    </location>
</feature>
<keyword evidence="6 8" id="KW-1133">Transmembrane helix</keyword>
<dbReference type="PANTHER" id="PTHR33908:SF11">
    <property type="entry name" value="MEMBRANE PROTEIN"/>
    <property type="match status" value="1"/>
</dbReference>
<keyword evidence="5 8" id="KW-0812">Transmembrane</keyword>
<dbReference type="GO" id="GO:0005886">
    <property type="term" value="C:plasma membrane"/>
    <property type="evidence" value="ECO:0007669"/>
    <property type="project" value="UniProtKB-SubCell"/>
</dbReference>
<feature type="transmembrane region" description="Helical" evidence="8">
    <location>
        <begin position="16"/>
        <end position="39"/>
    </location>
</feature>
<comment type="subcellular location">
    <subcellularLocation>
        <location evidence="1">Cell membrane</location>
        <topology evidence="1">Multi-pass membrane protein</topology>
    </subcellularLocation>
</comment>
<evidence type="ECO:0000256" key="1">
    <source>
        <dbReference type="ARBA" id="ARBA00004651"/>
    </source>
</evidence>
<keyword evidence="10" id="KW-1185">Reference proteome</keyword>
<feature type="transmembrane region" description="Helical" evidence="8">
    <location>
        <begin position="231"/>
        <end position="247"/>
    </location>
</feature>
<keyword evidence="2" id="KW-1003">Cell membrane</keyword>
<keyword evidence="7 8" id="KW-0472">Membrane</keyword>
<feature type="transmembrane region" description="Helical" evidence="8">
    <location>
        <begin position="371"/>
        <end position="387"/>
    </location>
</feature>
<feature type="transmembrane region" description="Helical" evidence="8">
    <location>
        <begin position="428"/>
        <end position="447"/>
    </location>
</feature>
<dbReference type="EMBL" id="BMXG01000004">
    <property type="protein sequence ID" value="GHB95493.1"/>
    <property type="molecule type" value="Genomic_DNA"/>
</dbReference>